<dbReference type="OrthoDB" id="4794431at2"/>
<proteinExistence type="predicted"/>
<evidence type="ECO:0000313" key="4">
    <source>
        <dbReference type="Proteomes" id="UP000254236"/>
    </source>
</evidence>
<dbReference type="Proteomes" id="UP000254236">
    <property type="component" value="Chromosome"/>
</dbReference>
<evidence type="ECO:0008006" key="6">
    <source>
        <dbReference type="Google" id="ProtNLM"/>
    </source>
</evidence>
<protein>
    <recommendedName>
        <fullName evidence="6">Sugar ABC transporter ATPase</fullName>
    </recommendedName>
</protein>
<evidence type="ECO:0000313" key="3">
    <source>
        <dbReference type="EMBL" id="RRR24316.1"/>
    </source>
</evidence>
<evidence type="ECO:0000313" key="5">
    <source>
        <dbReference type="Proteomes" id="UP000282185"/>
    </source>
</evidence>
<feature type="region of interest" description="Disordered" evidence="1">
    <location>
        <begin position="1"/>
        <end position="20"/>
    </location>
</feature>
<reference evidence="2 4" key="1">
    <citation type="submission" date="2018-07" db="EMBL/GenBank/DDBJ databases">
        <title>Brachybacterium saurashtrense DSM 23186 genome sequence.</title>
        <authorList>
            <person name="Guo L."/>
        </authorList>
    </citation>
    <scope>NUCLEOTIDE SEQUENCE [LARGE SCALE GENOMIC DNA]</scope>
    <source>
        <strain evidence="2 4">DSM 23186</strain>
    </source>
</reference>
<dbReference type="Proteomes" id="UP000282185">
    <property type="component" value="Unassembled WGS sequence"/>
</dbReference>
<gene>
    <name evidence="2" type="ORF">DWV08_13775</name>
    <name evidence="3" type="ORF">DXU92_05525</name>
</gene>
<feature type="compositionally biased region" description="Acidic residues" evidence="1">
    <location>
        <begin position="66"/>
        <end position="76"/>
    </location>
</feature>
<dbReference type="AlphaFoldDB" id="A0A345YRM3"/>
<evidence type="ECO:0000313" key="2">
    <source>
        <dbReference type="EMBL" id="AXK46575.1"/>
    </source>
</evidence>
<reference evidence="3 5" key="2">
    <citation type="submission" date="2018-08" db="EMBL/GenBank/DDBJ databases">
        <title>Brachybacterium saurashtrense DSM 23186.</title>
        <authorList>
            <person name="Li Y."/>
        </authorList>
    </citation>
    <scope>NUCLEOTIDE SEQUENCE [LARGE SCALE GENOMIC DNA]</scope>
    <source>
        <strain evidence="3 5">DSM 23186</strain>
    </source>
</reference>
<dbReference type="RefSeq" id="WP_115414324.1">
    <property type="nucleotide sequence ID" value="NZ_CP031356.1"/>
</dbReference>
<organism evidence="3 5">
    <name type="scientific">Brachybacterium saurashtrense</name>
    <dbReference type="NCBI Taxonomy" id="556288"/>
    <lineage>
        <taxon>Bacteria</taxon>
        <taxon>Bacillati</taxon>
        <taxon>Actinomycetota</taxon>
        <taxon>Actinomycetes</taxon>
        <taxon>Micrococcales</taxon>
        <taxon>Dermabacteraceae</taxon>
        <taxon>Brachybacterium</taxon>
    </lineage>
</organism>
<dbReference type="EMBL" id="CP031356">
    <property type="protein sequence ID" value="AXK46575.1"/>
    <property type="molecule type" value="Genomic_DNA"/>
</dbReference>
<evidence type="ECO:0000256" key="1">
    <source>
        <dbReference type="SAM" id="MobiDB-lite"/>
    </source>
</evidence>
<accession>A0A345YRM3</accession>
<feature type="compositionally biased region" description="Basic and acidic residues" evidence="1">
    <location>
        <begin position="1"/>
        <end position="11"/>
    </location>
</feature>
<name>A0A345YRM3_9MICO</name>
<sequence length="91" mass="9646">MTESIDPRDPALPEDPPSIDDALEADRVEAEGEIPRAADGVGVDADLERGGDDAAAAEQGNRDGDAMEADDEDREVEEILREDPGSAEPML</sequence>
<dbReference type="KEGG" id="bsau:DWV08_13775"/>
<keyword evidence="4" id="KW-1185">Reference proteome</keyword>
<dbReference type="EMBL" id="QSWH01000002">
    <property type="protein sequence ID" value="RRR24316.1"/>
    <property type="molecule type" value="Genomic_DNA"/>
</dbReference>
<feature type="region of interest" description="Disordered" evidence="1">
    <location>
        <begin position="53"/>
        <end position="91"/>
    </location>
</feature>